<dbReference type="SMART" id="SM00020">
    <property type="entry name" value="Tryp_SPc"/>
    <property type="match status" value="1"/>
</dbReference>
<dbReference type="EC" id="3.4.21.84" evidence="9"/>
<protein>
    <recommendedName>
        <fullName evidence="9">limulus clotting factor C</fullName>
        <ecNumber evidence="9">3.4.21.84</ecNumber>
    </recommendedName>
</protein>
<sequence length="275" mass="29103">MEFQVALLVTLLAISTTDGLNLAKTAQCGGRAGKIVGGTSASRGEHPSIVAIRLGSHGKHFCGGTLINEQWVLTAAHCCADKLAKKMVIAVGEHNIKAKEAPENAEEIRPIKIIRHAGYSEKTFANDIALIKLSKPISLEDDAYASVACLPDDNDDSFLGEKAVAAGWGRTRENGGQAAVLQKVTVPVISNGECANLMSKFFVIGDGQICAGYMEGGRDACQGDSGGPLYLTRGGKEYVIGITSLGIGCARPNVAGIYTRTGYYLDWITRNMAKN</sequence>
<dbReference type="InterPro" id="IPR018114">
    <property type="entry name" value="TRYPSIN_HIS"/>
</dbReference>
<evidence type="ECO:0000256" key="1">
    <source>
        <dbReference type="ARBA" id="ARBA00022659"/>
    </source>
</evidence>
<dbReference type="InterPro" id="IPR001254">
    <property type="entry name" value="Trypsin_dom"/>
</dbReference>
<keyword evidence="3" id="KW-0732">Signal</keyword>
<dbReference type="PANTHER" id="PTHR24252">
    <property type="entry name" value="ACROSIN-RELATED"/>
    <property type="match status" value="1"/>
</dbReference>
<keyword evidence="7" id="KW-1015">Disulfide bond</keyword>
<evidence type="ECO:0000256" key="4">
    <source>
        <dbReference type="ARBA" id="ARBA00022801"/>
    </source>
</evidence>
<name>A0A7R8ZN00_9CRUS</name>
<keyword evidence="4" id="KW-0378">Hydrolase</keyword>
<evidence type="ECO:0000256" key="7">
    <source>
        <dbReference type="ARBA" id="ARBA00023157"/>
    </source>
</evidence>
<dbReference type="PANTHER" id="PTHR24252:SF7">
    <property type="entry name" value="HYALIN"/>
    <property type="match status" value="1"/>
</dbReference>
<dbReference type="InterPro" id="IPR001314">
    <property type="entry name" value="Peptidase_S1A"/>
</dbReference>
<proteinExistence type="predicted"/>
<dbReference type="GO" id="GO:0006508">
    <property type="term" value="P:proteolysis"/>
    <property type="evidence" value="ECO:0007669"/>
    <property type="project" value="UniProtKB-KW"/>
</dbReference>
<dbReference type="Pfam" id="PF00089">
    <property type="entry name" value="Trypsin"/>
    <property type="match status" value="1"/>
</dbReference>
<dbReference type="FunFam" id="2.40.10.10:FF:000120">
    <property type="entry name" value="Putative serine protease"/>
    <property type="match status" value="1"/>
</dbReference>
<dbReference type="SUPFAM" id="SSF50494">
    <property type="entry name" value="Trypsin-like serine proteases"/>
    <property type="match status" value="1"/>
</dbReference>
<dbReference type="GO" id="GO:0004252">
    <property type="term" value="F:serine-type endopeptidase activity"/>
    <property type="evidence" value="ECO:0007669"/>
    <property type="project" value="InterPro"/>
</dbReference>
<dbReference type="InterPro" id="IPR043504">
    <property type="entry name" value="Peptidase_S1_PA_chymotrypsin"/>
</dbReference>
<dbReference type="PROSITE" id="PS00135">
    <property type="entry name" value="TRYPSIN_SER"/>
    <property type="match status" value="1"/>
</dbReference>
<dbReference type="GO" id="GO:0042381">
    <property type="term" value="P:hemolymph coagulation"/>
    <property type="evidence" value="ECO:0007669"/>
    <property type="project" value="UniProtKB-KW"/>
</dbReference>
<evidence type="ECO:0000259" key="10">
    <source>
        <dbReference type="PROSITE" id="PS50240"/>
    </source>
</evidence>
<dbReference type="CDD" id="cd00190">
    <property type="entry name" value="Tryp_SPc"/>
    <property type="match status" value="1"/>
</dbReference>
<evidence type="ECO:0000256" key="3">
    <source>
        <dbReference type="ARBA" id="ARBA00022729"/>
    </source>
</evidence>
<organism evidence="11">
    <name type="scientific">Cyprideis torosa</name>
    <dbReference type="NCBI Taxonomy" id="163714"/>
    <lineage>
        <taxon>Eukaryota</taxon>
        <taxon>Metazoa</taxon>
        <taxon>Ecdysozoa</taxon>
        <taxon>Arthropoda</taxon>
        <taxon>Crustacea</taxon>
        <taxon>Oligostraca</taxon>
        <taxon>Ostracoda</taxon>
        <taxon>Podocopa</taxon>
        <taxon>Podocopida</taxon>
        <taxon>Cytherocopina</taxon>
        <taxon>Cytheroidea</taxon>
        <taxon>Cytherideidae</taxon>
        <taxon>Cyprideis</taxon>
    </lineage>
</organism>
<keyword evidence="6" id="KW-0720">Serine protease</keyword>
<evidence type="ECO:0000256" key="5">
    <source>
        <dbReference type="ARBA" id="ARBA00022820"/>
    </source>
</evidence>
<evidence type="ECO:0000256" key="8">
    <source>
        <dbReference type="ARBA" id="ARBA00052079"/>
    </source>
</evidence>
<accession>A0A7R8ZN00</accession>
<dbReference type="PROSITE" id="PS50240">
    <property type="entry name" value="TRYPSIN_DOM"/>
    <property type="match status" value="1"/>
</dbReference>
<dbReference type="OrthoDB" id="546450at2759"/>
<reference evidence="11" key="1">
    <citation type="submission" date="2020-11" db="EMBL/GenBank/DDBJ databases">
        <authorList>
            <person name="Tran Van P."/>
        </authorList>
    </citation>
    <scope>NUCLEOTIDE SEQUENCE</scope>
</reference>
<keyword evidence="1" id="KW-0768">Sushi</keyword>
<dbReference type="AlphaFoldDB" id="A0A7R8ZN00"/>
<evidence type="ECO:0000256" key="6">
    <source>
        <dbReference type="ARBA" id="ARBA00022825"/>
    </source>
</evidence>
<dbReference type="PROSITE" id="PS00134">
    <property type="entry name" value="TRYPSIN_HIS"/>
    <property type="match status" value="1"/>
</dbReference>
<dbReference type="Gene3D" id="2.40.10.10">
    <property type="entry name" value="Trypsin-like serine proteases"/>
    <property type="match status" value="1"/>
</dbReference>
<evidence type="ECO:0000313" key="11">
    <source>
        <dbReference type="EMBL" id="CAD7227667.1"/>
    </source>
</evidence>
<comment type="catalytic activity">
    <reaction evidence="8">
        <text>Selective cleavage of 103-Arg-|-Ser-104 and 124-Ile-|-Ile-125 bonds in Limulus clotting factor B to form activated factor B. Cleavage of -Pro-Arg-|-Xaa- bonds in synthetic substrates.</text>
        <dbReference type="EC" id="3.4.21.84"/>
    </reaction>
</comment>
<keyword evidence="2" id="KW-0645">Protease</keyword>
<dbReference type="PRINTS" id="PR00722">
    <property type="entry name" value="CHYMOTRYPSIN"/>
</dbReference>
<evidence type="ECO:0000256" key="2">
    <source>
        <dbReference type="ARBA" id="ARBA00022670"/>
    </source>
</evidence>
<gene>
    <name evidence="11" type="ORF">CTOB1V02_LOCUS5567</name>
</gene>
<dbReference type="EMBL" id="OB661214">
    <property type="protein sequence ID" value="CAD7227667.1"/>
    <property type="molecule type" value="Genomic_DNA"/>
</dbReference>
<dbReference type="InterPro" id="IPR009003">
    <property type="entry name" value="Peptidase_S1_PA"/>
</dbReference>
<evidence type="ECO:0000256" key="9">
    <source>
        <dbReference type="ARBA" id="ARBA00066707"/>
    </source>
</evidence>
<feature type="domain" description="Peptidase S1" evidence="10">
    <location>
        <begin position="35"/>
        <end position="273"/>
    </location>
</feature>
<dbReference type="InterPro" id="IPR033116">
    <property type="entry name" value="TRYPSIN_SER"/>
</dbReference>
<keyword evidence="5" id="KW-0353">Hemolymph clotting</keyword>